<feature type="non-terminal residue" evidence="1">
    <location>
        <position position="38"/>
    </location>
</feature>
<gene>
    <name evidence="1" type="ORF">S01H1_27005</name>
</gene>
<dbReference type="EMBL" id="BARS01016406">
    <property type="protein sequence ID" value="GAF87027.1"/>
    <property type="molecule type" value="Genomic_DNA"/>
</dbReference>
<organism evidence="1">
    <name type="scientific">marine sediment metagenome</name>
    <dbReference type="NCBI Taxonomy" id="412755"/>
    <lineage>
        <taxon>unclassified sequences</taxon>
        <taxon>metagenomes</taxon>
        <taxon>ecological metagenomes</taxon>
    </lineage>
</organism>
<comment type="caution">
    <text evidence="1">The sequence shown here is derived from an EMBL/GenBank/DDBJ whole genome shotgun (WGS) entry which is preliminary data.</text>
</comment>
<dbReference type="AlphaFoldDB" id="X0TFW8"/>
<sequence length="38" mass="4163">MPRTRSLAGFVWATLFMLYPLAAARSEGAPPDEANEQP</sequence>
<evidence type="ECO:0000313" key="1">
    <source>
        <dbReference type="EMBL" id="GAF87027.1"/>
    </source>
</evidence>
<accession>X0TFW8</accession>
<protein>
    <submittedName>
        <fullName evidence="1">Uncharacterized protein</fullName>
    </submittedName>
</protein>
<proteinExistence type="predicted"/>
<name>X0TFW8_9ZZZZ</name>
<reference evidence="1" key="1">
    <citation type="journal article" date="2014" name="Front. Microbiol.">
        <title>High frequency of phylogenetically diverse reductive dehalogenase-homologous genes in deep subseafloor sedimentary metagenomes.</title>
        <authorList>
            <person name="Kawai M."/>
            <person name="Futagami T."/>
            <person name="Toyoda A."/>
            <person name="Takaki Y."/>
            <person name="Nishi S."/>
            <person name="Hori S."/>
            <person name="Arai W."/>
            <person name="Tsubouchi T."/>
            <person name="Morono Y."/>
            <person name="Uchiyama I."/>
            <person name="Ito T."/>
            <person name="Fujiyama A."/>
            <person name="Inagaki F."/>
            <person name="Takami H."/>
        </authorList>
    </citation>
    <scope>NUCLEOTIDE SEQUENCE</scope>
    <source>
        <strain evidence="1">Expedition CK06-06</strain>
    </source>
</reference>